<dbReference type="EMBL" id="CABIJS010000222">
    <property type="protein sequence ID" value="VUZ46530.1"/>
    <property type="molecule type" value="Genomic_DNA"/>
</dbReference>
<gene>
    <name evidence="1" type="ORF">WMSIL1_LOCUS6568</name>
</gene>
<reference evidence="1 2" key="1">
    <citation type="submission" date="2019-07" db="EMBL/GenBank/DDBJ databases">
        <authorList>
            <person name="Jastrzebski P J."/>
            <person name="Paukszto L."/>
            <person name="Jastrzebski P J."/>
        </authorList>
    </citation>
    <scope>NUCLEOTIDE SEQUENCE [LARGE SCALE GENOMIC DNA]</scope>
    <source>
        <strain evidence="1 2">WMS-il1</strain>
    </source>
</reference>
<evidence type="ECO:0000313" key="1">
    <source>
        <dbReference type="EMBL" id="VUZ46530.1"/>
    </source>
</evidence>
<sequence length="177" mass="20357">FQKLWCQTTEHSCIRRSLKNTADNEQLIKSIHLHITQNQTARQRDLSKLSKGEGATKEIIRESLLTYGTAPHPMLRSKTSAEITMGRTVPTISHTIIPKNKINKQSKCHKRGMFIVDYLMFAHDLRIGHSRMNGAVIKRWRDVIYKIKISDAIWVRHKSQLRPHIAEIKSTPTSAPL</sequence>
<keyword evidence="2" id="KW-1185">Reference proteome</keyword>
<name>A0A564YH32_HYMDI</name>
<organism evidence="1 2">
    <name type="scientific">Hymenolepis diminuta</name>
    <name type="common">Rat tapeworm</name>
    <dbReference type="NCBI Taxonomy" id="6216"/>
    <lineage>
        <taxon>Eukaryota</taxon>
        <taxon>Metazoa</taxon>
        <taxon>Spiralia</taxon>
        <taxon>Lophotrochozoa</taxon>
        <taxon>Platyhelminthes</taxon>
        <taxon>Cestoda</taxon>
        <taxon>Eucestoda</taxon>
        <taxon>Cyclophyllidea</taxon>
        <taxon>Hymenolepididae</taxon>
        <taxon>Hymenolepis</taxon>
    </lineage>
</organism>
<proteinExistence type="predicted"/>
<accession>A0A564YH32</accession>
<feature type="non-terminal residue" evidence="1">
    <location>
        <position position="1"/>
    </location>
</feature>
<dbReference type="AlphaFoldDB" id="A0A564YH32"/>
<dbReference type="Proteomes" id="UP000321570">
    <property type="component" value="Unassembled WGS sequence"/>
</dbReference>
<evidence type="ECO:0000313" key="2">
    <source>
        <dbReference type="Proteomes" id="UP000321570"/>
    </source>
</evidence>
<protein>
    <submittedName>
        <fullName evidence="1">Uncharacterized protein</fullName>
    </submittedName>
</protein>